<dbReference type="Proteomes" id="UP000003875">
    <property type="component" value="Unassembled WGS sequence"/>
</dbReference>
<reference evidence="1 2" key="2">
    <citation type="submission" date="2009-02" db="EMBL/GenBank/DDBJ databases">
        <authorList>
            <person name="Fulton L."/>
            <person name="Clifton S."/>
            <person name="Fulton B."/>
            <person name="Xu J."/>
            <person name="Minx P."/>
            <person name="Pepin K.H."/>
            <person name="Johnson M."/>
            <person name="Bhonagiri V."/>
            <person name="Nash W.E."/>
            <person name="Mardis E.R."/>
            <person name="Wilson R.K."/>
        </authorList>
    </citation>
    <scope>NUCLEOTIDE SEQUENCE [LARGE SCALE GENOMIC DNA]</scope>
    <source>
        <strain evidence="1 2">DSM 20438</strain>
    </source>
</reference>
<evidence type="ECO:0000313" key="2">
    <source>
        <dbReference type="Proteomes" id="UP000003875"/>
    </source>
</evidence>
<dbReference type="EMBL" id="ABXX02000002">
    <property type="protein sequence ID" value="EEG71342.1"/>
    <property type="molecule type" value="Genomic_DNA"/>
</dbReference>
<reference evidence="1 2" key="1">
    <citation type="submission" date="2009-02" db="EMBL/GenBank/DDBJ databases">
        <title>Draft genome sequence of Bifidobacterium pseudocatenulatum (DSM 20438).</title>
        <authorList>
            <person name="Sudarsanam P."/>
            <person name="Ley R."/>
            <person name="Guruge J."/>
            <person name="Turnbaugh P.J."/>
            <person name="Mahowald M."/>
            <person name="Liep D."/>
            <person name="Gordon J."/>
        </authorList>
    </citation>
    <scope>NUCLEOTIDE SEQUENCE [LARGE SCALE GENOMIC DNA]</scope>
    <source>
        <strain evidence="1 2">DSM 20438</strain>
    </source>
</reference>
<dbReference type="AlphaFoldDB" id="C0BRP8"/>
<evidence type="ECO:0000313" key="1">
    <source>
        <dbReference type="EMBL" id="EEG71342.1"/>
    </source>
</evidence>
<name>C0BRP8_BIFPS</name>
<protein>
    <submittedName>
        <fullName evidence="1">Uncharacterized protein</fullName>
    </submittedName>
</protein>
<accession>C0BRP8</accession>
<gene>
    <name evidence="1" type="ORF">BIFPSEUDO_03312</name>
</gene>
<organism evidence="1 2">
    <name type="scientific">Bifidobacterium pseudocatenulatum DSM 20438 = JCM 1200 = LMG 10505</name>
    <dbReference type="NCBI Taxonomy" id="547043"/>
    <lineage>
        <taxon>Bacteria</taxon>
        <taxon>Bacillati</taxon>
        <taxon>Actinomycetota</taxon>
        <taxon>Actinomycetes</taxon>
        <taxon>Bifidobacteriales</taxon>
        <taxon>Bifidobacteriaceae</taxon>
        <taxon>Bifidobacterium</taxon>
    </lineage>
</organism>
<comment type="caution">
    <text evidence="1">The sequence shown here is derived from an EMBL/GenBank/DDBJ whole genome shotgun (WGS) entry which is preliminary data.</text>
</comment>
<proteinExistence type="predicted"/>
<sequence>MKISSQLFHYYFGVSLPSCWDYKKKRLQIIANDYEKQGARLQYHILKSHAPEIYRSDRWMYGFMKSV</sequence>